<feature type="transmembrane region" description="Helical" evidence="6">
    <location>
        <begin position="293"/>
        <end position="314"/>
    </location>
</feature>
<feature type="transmembrane region" description="Helical" evidence="6">
    <location>
        <begin position="384"/>
        <end position="408"/>
    </location>
</feature>
<dbReference type="AlphaFoldDB" id="A0A543CRG8"/>
<name>A0A543CRG8_9ACTN</name>
<dbReference type="InterPro" id="IPR036259">
    <property type="entry name" value="MFS_trans_sf"/>
</dbReference>
<dbReference type="SUPFAM" id="SSF103473">
    <property type="entry name" value="MFS general substrate transporter"/>
    <property type="match status" value="1"/>
</dbReference>
<evidence type="ECO:0000259" key="7">
    <source>
        <dbReference type="PROSITE" id="PS50850"/>
    </source>
</evidence>
<dbReference type="Gene3D" id="1.20.1250.20">
    <property type="entry name" value="MFS general substrate transporter like domains"/>
    <property type="match status" value="1"/>
</dbReference>
<dbReference type="GO" id="GO:0022857">
    <property type="term" value="F:transmembrane transporter activity"/>
    <property type="evidence" value="ECO:0007669"/>
    <property type="project" value="InterPro"/>
</dbReference>
<comment type="subcellular location">
    <subcellularLocation>
        <location evidence="1">Cell membrane</location>
        <topology evidence="1">Multi-pass membrane protein</topology>
    </subcellularLocation>
</comment>
<keyword evidence="9" id="KW-1185">Reference proteome</keyword>
<gene>
    <name evidence="8" type="ORF">FB559_5285</name>
</gene>
<keyword evidence="2" id="KW-0813">Transport</keyword>
<dbReference type="InterPro" id="IPR005828">
    <property type="entry name" value="MFS_sugar_transport-like"/>
</dbReference>
<dbReference type="InterPro" id="IPR020846">
    <property type="entry name" value="MFS_dom"/>
</dbReference>
<feature type="transmembrane region" description="Helical" evidence="6">
    <location>
        <begin position="420"/>
        <end position="441"/>
    </location>
</feature>
<keyword evidence="5 6" id="KW-0472">Membrane</keyword>
<feature type="transmembrane region" description="Helical" evidence="6">
    <location>
        <begin position="209"/>
        <end position="228"/>
    </location>
</feature>
<accession>A0A543CRG8</accession>
<dbReference type="PROSITE" id="PS50850">
    <property type="entry name" value="MFS"/>
    <property type="match status" value="1"/>
</dbReference>
<evidence type="ECO:0000313" key="8">
    <source>
        <dbReference type="EMBL" id="TQL99590.1"/>
    </source>
</evidence>
<feature type="domain" description="Major facilitator superfamily (MFS) profile" evidence="7">
    <location>
        <begin position="31"/>
        <end position="475"/>
    </location>
</feature>
<sequence>MTAPAETPPLSPQTIAARVERINVWSLSYLFIGIIGVGFLFTFYDIFDINVSFVQTCVQIKPGCTPEKALDALTVPVVLNLAGYVIGTLVLSPIADTIGRRNMLLVTMLITGVGSLYNALAPGYDNFVIARVITGIGIGADLAIVNTYLGEVAPRRGRARYTAVIFTMSALGAFFGIWGGLLLTTPSEHWPLGLPFALAGPSFENGWRWMYGVGALLALIAILLRFELPESPRWLAGRGRLEEADAVVTAMEERASRHGPLAEPVPVDEEEVRPVRQVPALSTYRELFTDPRYVRRIIILLLMWFTGYVTVYGFSSGFTSVLTVLKYPPPEAGVITAMGVFGFLIQGVFTSFFVERLERRHWLPIGAVLTLVGAVLVAEAGTTIAIAFIGSMLIFFGFNLWVSPAYALTSESFPTRARTTGFGLVDGIGHLGGGIGVLLIAPYVKDLSVLGALLLISSFLVVAAVVGQFTEHTRDRELDVISP</sequence>
<feature type="transmembrane region" description="Helical" evidence="6">
    <location>
        <begin position="361"/>
        <end position="378"/>
    </location>
</feature>
<feature type="transmembrane region" description="Helical" evidence="6">
    <location>
        <begin position="161"/>
        <end position="183"/>
    </location>
</feature>
<organism evidence="8 9">
    <name type="scientific">Actinoallomurus bryophytorum</name>
    <dbReference type="NCBI Taxonomy" id="1490222"/>
    <lineage>
        <taxon>Bacteria</taxon>
        <taxon>Bacillati</taxon>
        <taxon>Actinomycetota</taxon>
        <taxon>Actinomycetes</taxon>
        <taxon>Streptosporangiales</taxon>
        <taxon>Thermomonosporaceae</taxon>
        <taxon>Actinoallomurus</taxon>
    </lineage>
</organism>
<dbReference type="RefSeq" id="WP_141958501.1">
    <property type="nucleotide sequence ID" value="NZ_VFOZ01000001.1"/>
</dbReference>
<feature type="transmembrane region" description="Helical" evidence="6">
    <location>
        <begin position="447"/>
        <end position="466"/>
    </location>
</feature>
<proteinExistence type="predicted"/>
<protein>
    <submittedName>
        <fullName evidence="8">Putative MFS family arabinose efflux permease</fullName>
    </submittedName>
</protein>
<dbReference type="GO" id="GO:0005886">
    <property type="term" value="C:plasma membrane"/>
    <property type="evidence" value="ECO:0007669"/>
    <property type="project" value="UniProtKB-SubCell"/>
</dbReference>
<dbReference type="PROSITE" id="PS00217">
    <property type="entry name" value="SUGAR_TRANSPORT_2"/>
    <property type="match status" value="1"/>
</dbReference>
<feature type="transmembrane region" description="Helical" evidence="6">
    <location>
        <begin position="24"/>
        <end position="44"/>
    </location>
</feature>
<dbReference type="Pfam" id="PF00083">
    <property type="entry name" value="Sugar_tr"/>
    <property type="match status" value="1"/>
</dbReference>
<keyword evidence="3 6" id="KW-0812">Transmembrane</keyword>
<feature type="transmembrane region" description="Helical" evidence="6">
    <location>
        <begin position="72"/>
        <end position="91"/>
    </location>
</feature>
<dbReference type="Proteomes" id="UP000316096">
    <property type="component" value="Unassembled WGS sequence"/>
</dbReference>
<evidence type="ECO:0000256" key="2">
    <source>
        <dbReference type="ARBA" id="ARBA00022448"/>
    </source>
</evidence>
<keyword evidence="4 6" id="KW-1133">Transmembrane helix</keyword>
<reference evidence="8 9" key="1">
    <citation type="submission" date="2019-06" db="EMBL/GenBank/DDBJ databases">
        <title>Sequencing the genomes of 1000 actinobacteria strains.</title>
        <authorList>
            <person name="Klenk H.-P."/>
        </authorList>
    </citation>
    <scope>NUCLEOTIDE SEQUENCE [LARGE SCALE GENOMIC DNA]</scope>
    <source>
        <strain evidence="8 9">DSM 102200</strain>
    </source>
</reference>
<dbReference type="PANTHER" id="PTHR23511:SF34">
    <property type="entry name" value="SYNAPTIC VESICLE GLYCOPROTEIN 2"/>
    <property type="match status" value="1"/>
</dbReference>
<feature type="transmembrane region" description="Helical" evidence="6">
    <location>
        <begin position="334"/>
        <end position="354"/>
    </location>
</feature>
<evidence type="ECO:0000313" key="9">
    <source>
        <dbReference type="Proteomes" id="UP000316096"/>
    </source>
</evidence>
<dbReference type="OrthoDB" id="9787026at2"/>
<dbReference type="CDD" id="cd17316">
    <property type="entry name" value="MFS_SV2_like"/>
    <property type="match status" value="1"/>
</dbReference>
<feature type="transmembrane region" description="Helical" evidence="6">
    <location>
        <begin position="127"/>
        <end position="149"/>
    </location>
</feature>
<evidence type="ECO:0000256" key="1">
    <source>
        <dbReference type="ARBA" id="ARBA00004651"/>
    </source>
</evidence>
<evidence type="ECO:0000256" key="3">
    <source>
        <dbReference type="ARBA" id="ARBA00022692"/>
    </source>
</evidence>
<evidence type="ECO:0000256" key="6">
    <source>
        <dbReference type="SAM" id="Phobius"/>
    </source>
</evidence>
<comment type="caution">
    <text evidence="8">The sequence shown here is derived from an EMBL/GenBank/DDBJ whole genome shotgun (WGS) entry which is preliminary data.</text>
</comment>
<evidence type="ECO:0000256" key="5">
    <source>
        <dbReference type="ARBA" id="ARBA00023136"/>
    </source>
</evidence>
<evidence type="ECO:0000256" key="4">
    <source>
        <dbReference type="ARBA" id="ARBA00022989"/>
    </source>
</evidence>
<dbReference type="PANTHER" id="PTHR23511">
    <property type="entry name" value="SYNAPTIC VESICLE GLYCOPROTEIN 2"/>
    <property type="match status" value="1"/>
</dbReference>
<dbReference type="EMBL" id="VFOZ01000001">
    <property type="protein sequence ID" value="TQL99590.1"/>
    <property type="molecule type" value="Genomic_DNA"/>
</dbReference>
<feature type="transmembrane region" description="Helical" evidence="6">
    <location>
        <begin position="103"/>
        <end position="121"/>
    </location>
</feature>
<dbReference type="InterPro" id="IPR005829">
    <property type="entry name" value="Sugar_transporter_CS"/>
</dbReference>